<comment type="similarity">
    <text evidence="1">Belongs to the 'GDXG' lipolytic enzyme family.</text>
</comment>
<accession>A0AA36DZF1</accession>
<name>A0AA36DZF1_LACSI</name>
<dbReference type="InterPro" id="IPR050466">
    <property type="entry name" value="Carboxylest/Gibb_receptor"/>
</dbReference>
<feature type="active site" evidence="2">
    <location>
        <position position="173"/>
    </location>
</feature>
<feature type="domain" description="Alpha/beta hydrolase fold-3" evidence="3">
    <location>
        <begin position="85"/>
        <end position="303"/>
    </location>
</feature>
<dbReference type="PANTHER" id="PTHR23024">
    <property type="entry name" value="ARYLACETAMIDE DEACETYLASE"/>
    <property type="match status" value="1"/>
</dbReference>
<evidence type="ECO:0000256" key="1">
    <source>
        <dbReference type="ARBA" id="ARBA00010515"/>
    </source>
</evidence>
<proteinExistence type="inferred from homology"/>
<keyword evidence="5" id="KW-1185">Reference proteome</keyword>
<reference evidence="4" key="1">
    <citation type="submission" date="2023-04" db="EMBL/GenBank/DDBJ databases">
        <authorList>
            <person name="Vijverberg K."/>
            <person name="Xiong W."/>
            <person name="Schranz E."/>
        </authorList>
    </citation>
    <scope>NUCLEOTIDE SEQUENCE</scope>
</reference>
<evidence type="ECO:0000259" key="3">
    <source>
        <dbReference type="Pfam" id="PF07859"/>
    </source>
</evidence>
<dbReference type="PANTHER" id="PTHR23024:SF670">
    <property type="entry name" value="CARBOXYLESTERASE"/>
    <property type="match status" value="1"/>
</dbReference>
<evidence type="ECO:0000313" key="4">
    <source>
        <dbReference type="EMBL" id="CAI9276715.1"/>
    </source>
</evidence>
<dbReference type="EMBL" id="OX465079">
    <property type="protein sequence ID" value="CAI9276715.1"/>
    <property type="molecule type" value="Genomic_DNA"/>
</dbReference>
<protein>
    <recommendedName>
        <fullName evidence="3">Alpha/beta hydrolase fold-3 domain-containing protein</fullName>
    </recommendedName>
</protein>
<dbReference type="Gene3D" id="3.40.50.1820">
    <property type="entry name" value="alpha/beta hydrolase"/>
    <property type="match status" value="1"/>
</dbReference>
<dbReference type="InterPro" id="IPR013094">
    <property type="entry name" value="AB_hydrolase_3"/>
</dbReference>
<dbReference type="SUPFAM" id="SSF53474">
    <property type="entry name" value="alpha/beta-Hydrolases"/>
    <property type="match status" value="1"/>
</dbReference>
<dbReference type="AlphaFoldDB" id="A0AA36DZF1"/>
<organism evidence="4 5">
    <name type="scientific">Lactuca saligna</name>
    <name type="common">Willowleaf lettuce</name>
    <dbReference type="NCBI Taxonomy" id="75948"/>
    <lineage>
        <taxon>Eukaryota</taxon>
        <taxon>Viridiplantae</taxon>
        <taxon>Streptophyta</taxon>
        <taxon>Embryophyta</taxon>
        <taxon>Tracheophyta</taxon>
        <taxon>Spermatophyta</taxon>
        <taxon>Magnoliopsida</taxon>
        <taxon>eudicotyledons</taxon>
        <taxon>Gunneridae</taxon>
        <taxon>Pentapetalae</taxon>
        <taxon>asterids</taxon>
        <taxon>campanulids</taxon>
        <taxon>Asterales</taxon>
        <taxon>Asteraceae</taxon>
        <taxon>Cichorioideae</taxon>
        <taxon>Cichorieae</taxon>
        <taxon>Lactucinae</taxon>
        <taxon>Lactuca</taxon>
    </lineage>
</organism>
<dbReference type="Pfam" id="PF07859">
    <property type="entry name" value="Abhydrolase_3"/>
    <property type="match status" value="1"/>
</dbReference>
<gene>
    <name evidence="4" type="ORF">LSALG_LOCUS16683</name>
</gene>
<dbReference type="Proteomes" id="UP001177003">
    <property type="component" value="Chromosome 3"/>
</dbReference>
<dbReference type="GO" id="GO:0016787">
    <property type="term" value="F:hydrolase activity"/>
    <property type="evidence" value="ECO:0007669"/>
    <property type="project" value="InterPro"/>
</dbReference>
<evidence type="ECO:0000256" key="2">
    <source>
        <dbReference type="PROSITE-ProRule" id="PRU10038"/>
    </source>
</evidence>
<evidence type="ECO:0000313" key="5">
    <source>
        <dbReference type="Proteomes" id="UP001177003"/>
    </source>
</evidence>
<dbReference type="InterPro" id="IPR029058">
    <property type="entry name" value="AB_hydrolase_fold"/>
</dbReference>
<dbReference type="PROSITE" id="PS01174">
    <property type="entry name" value="LIPASE_GDXG_SER"/>
    <property type="match status" value="1"/>
</dbReference>
<sequence>MASGSPSKYMSTSKEYPLHLHGWLRIHKDGRCERFIGNDIIPTGTDPITGVQSKDVIISHQSNLFVRLYIPKTIVDIPNRKFPTLMYYHGGGFLTESAASSTYHPTLNLITAESNVIAVSVNYRLAPEYHIPVAYEDSWEAIKWVATHVKGNGPESWLNAHADLQNVFFAGDSAGANIAHNMAIRVGLNQVKVVNLKGVIMIHPYFGGREFIGEESKHEQHKAFMNQMWLLANRLGIGLDDPLYNPVMDPCVSAFGCSKILLCVGGRDKLRGRALLYKELMETCGWKGFIELMESKGEGHVFFLSNTSCENARILRKKICNFINSISSKI</sequence>
<dbReference type="InterPro" id="IPR033140">
    <property type="entry name" value="Lipase_GDXG_put_SER_AS"/>
</dbReference>